<organism evidence="2 3">
    <name type="scientific">Segniliparus rotundus (strain ATCC BAA-972 / CDC 1076 / CIP 108378 / DSM 44985 / JCM 13578)</name>
    <dbReference type="NCBI Taxonomy" id="640132"/>
    <lineage>
        <taxon>Bacteria</taxon>
        <taxon>Bacillati</taxon>
        <taxon>Actinomycetota</taxon>
        <taxon>Actinomycetes</taxon>
        <taxon>Mycobacteriales</taxon>
        <taxon>Segniliparaceae</taxon>
        <taxon>Segniliparus</taxon>
    </lineage>
</organism>
<reference evidence="2 3" key="1">
    <citation type="journal article" date="2010" name="Stand. Genomic Sci.">
        <title>Complete genome sequence of Segniliparus rotundus type strain (CDC 1076).</title>
        <authorList>
            <person name="Sikorski J."/>
            <person name="Lapidus A."/>
            <person name="Copeland A."/>
            <person name="Misra M."/>
            <person name="Glavina Del Rio T."/>
            <person name="Nolan M."/>
            <person name="Lucas S."/>
            <person name="Chen F."/>
            <person name="Tice H."/>
            <person name="Cheng J.F."/>
            <person name="Jando M."/>
            <person name="Schneider S."/>
            <person name="Bruce D."/>
            <person name="Goodwin L."/>
            <person name="Pitluck S."/>
            <person name="Liolios K."/>
            <person name="Mikhailova N."/>
            <person name="Pati A."/>
            <person name="Ivanova N."/>
            <person name="Mavromatis K."/>
            <person name="Chen A."/>
            <person name="Palaniappan K."/>
            <person name="Chertkov O."/>
            <person name="Land M."/>
            <person name="Hauser L."/>
            <person name="Chang Y.J."/>
            <person name="Jeffries C.D."/>
            <person name="Brettin T."/>
            <person name="Detter J.C."/>
            <person name="Han C."/>
            <person name="Rohde M."/>
            <person name="Goker M."/>
            <person name="Bristow J."/>
            <person name="Eisen J.A."/>
            <person name="Markowitz V."/>
            <person name="Hugenholtz P."/>
            <person name="Kyrpides N.C."/>
            <person name="Klenk H.P."/>
        </authorList>
    </citation>
    <scope>NUCLEOTIDE SEQUENCE [LARGE SCALE GENOMIC DNA]</scope>
    <source>
        <strain evidence="3">ATCC BAA-972 / CDC 1076 / CIP 108378 / DSM 44985 / JCM 13578</strain>
    </source>
</reference>
<keyword evidence="3" id="KW-1185">Reference proteome</keyword>
<evidence type="ECO:0000313" key="3">
    <source>
        <dbReference type="Proteomes" id="UP000002247"/>
    </source>
</evidence>
<dbReference type="Pfam" id="PF12697">
    <property type="entry name" value="Abhydrolase_6"/>
    <property type="match status" value="1"/>
</dbReference>
<dbReference type="EMBL" id="CP001958">
    <property type="protein sequence ID" value="ADG99443.1"/>
    <property type="molecule type" value="Genomic_DNA"/>
</dbReference>
<dbReference type="RefSeq" id="WP_013139890.1">
    <property type="nucleotide sequence ID" value="NC_014168.1"/>
</dbReference>
<feature type="domain" description="AB hydrolase-1" evidence="1">
    <location>
        <begin position="124"/>
        <end position="274"/>
    </location>
</feature>
<accession>D6ZEG7</accession>
<dbReference type="InterPro" id="IPR000073">
    <property type="entry name" value="AB_hydrolase_1"/>
</dbReference>
<dbReference type="SUPFAM" id="SSF53474">
    <property type="entry name" value="alpha/beta-Hydrolases"/>
    <property type="match status" value="1"/>
</dbReference>
<dbReference type="Gene3D" id="3.40.50.1820">
    <property type="entry name" value="alpha/beta hydrolase"/>
    <property type="match status" value="1"/>
</dbReference>
<sequence length="339" mass="36119">MHELAERADLVRLHSFAQGLSAAETTRILSRIATIDDGPAGWATVWSQEGSRCLSRDDKAGAIARFNLARFPYPHTDDGHAALRKCVAVAGEAASAQGLCRIEADGAPAWYQPAPGATSGPNLLVLCGGIVSVKEQWLSMAEIGRRLSMAILLTELPGVGENTNPYAADAPARLSSLLDAVERRNRFGAAFLLAMSFGGTVALQAAGSDPRIGEVFSVGPPIRHFFTDPLWWERTPQTTKDALSATTGKPVAALPDFLPSLALTDEQLRRIRVPVTDIVSLRDEIVPRKDPELLESAVPTARTIAFDDVHGSPGHVQDTKAHIAAALAGFAARHAESAL</sequence>
<evidence type="ECO:0000313" key="2">
    <source>
        <dbReference type="EMBL" id="ADG99443.1"/>
    </source>
</evidence>
<dbReference type="Proteomes" id="UP000002247">
    <property type="component" value="Chromosome"/>
</dbReference>
<evidence type="ECO:0000259" key="1">
    <source>
        <dbReference type="Pfam" id="PF12697"/>
    </source>
</evidence>
<gene>
    <name evidence="2" type="ordered locus">Srot_3016</name>
</gene>
<name>D6ZEG7_SEGRD</name>
<dbReference type="GO" id="GO:0003824">
    <property type="term" value="F:catalytic activity"/>
    <property type="evidence" value="ECO:0007669"/>
    <property type="project" value="UniProtKB-ARBA"/>
</dbReference>
<dbReference type="InterPro" id="IPR029058">
    <property type="entry name" value="AB_hydrolase_fold"/>
</dbReference>
<dbReference type="KEGG" id="srt:Srot_3016"/>
<protein>
    <recommendedName>
        <fullName evidence="1">AB hydrolase-1 domain-containing protein</fullName>
    </recommendedName>
</protein>
<proteinExistence type="predicted"/>
<dbReference type="STRING" id="640132.Srot_3016"/>
<dbReference type="OrthoDB" id="8587800at2"/>
<dbReference type="HOGENOM" id="CLU_771068_0_0_11"/>
<dbReference type="AlphaFoldDB" id="D6ZEG7"/>
<dbReference type="eggNOG" id="COG1073">
    <property type="taxonomic scope" value="Bacteria"/>
</dbReference>